<accession>A0A915IME6</accession>
<feature type="compositionally biased region" description="Basic and acidic residues" evidence="1">
    <location>
        <begin position="108"/>
        <end position="128"/>
    </location>
</feature>
<organism evidence="2 3">
    <name type="scientific">Romanomermis culicivorax</name>
    <name type="common">Nematode worm</name>
    <dbReference type="NCBI Taxonomy" id="13658"/>
    <lineage>
        <taxon>Eukaryota</taxon>
        <taxon>Metazoa</taxon>
        <taxon>Ecdysozoa</taxon>
        <taxon>Nematoda</taxon>
        <taxon>Enoplea</taxon>
        <taxon>Dorylaimia</taxon>
        <taxon>Mermithida</taxon>
        <taxon>Mermithoidea</taxon>
        <taxon>Mermithidae</taxon>
        <taxon>Romanomermis</taxon>
    </lineage>
</organism>
<evidence type="ECO:0000256" key="1">
    <source>
        <dbReference type="SAM" id="MobiDB-lite"/>
    </source>
</evidence>
<dbReference type="AlphaFoldDB" id="A0A915IME6"/>
<sequence length="128" mass="15218">MRDISQIEDKDDKDSKMIPPRIIPTRYRILKKNEVETSTPVSTDSTTPVLQIKKDRLCDEHGESICDIRAYQFLLFPRRNVIDERLRTIQDYLESHPEDPNYVPPWKKRGDSREDMPSRERKETDSRT</sequence>
<dbReference type="Proteomes" id="UP000887565">
    <property type="component" value="Unplaced"/>
</dbReference>
<proteinExistence type="predicted"/>
<protein>
    <submittedName>
        <fullName evidence="3">Uncharacterized protein</fullName>
    </submittedName>
</protein>
<keyword evidence="2" id="KW-1185">Reference proteome</keyword>
<feature type="region of interest" description="Disordered" evidence="1">
    <location>
        <begin position="93"/>
        <end position="128"/>
    </location>
</feature>
<reference evidence="3" key="1">
    <citation type="submission" date="2022-11" db="UniProtKB">
        <authorList>
            <consortium name="WormBaseParasite"/>
        </authorList>
    </citation>
    <scope>IDENTIFICATION</scope>
</reference>
<name>A0A915IME6_ROMCU</name>
<evidence type="ECO:0000313" key="3">
    <source>
        <dbReference type="WBParaSite" id="nRc.2.0.1.t15352-RA"/>
    </source>
</evidence>
<evidence type="ECO:0000313" key="2">
    <source>
        <dbReference type="Proteomes" id="UP000887565"/>
    </source>
</evidence>
<dbReference type="WBParaSite" id="nRc.2.0.1.t15352-RA">
    <property type="protein sequence ID" value="nRc.2.0.1.t15352-RA"/>
    <property type="gene ID" value="nRc.2.0.1.g15352"/>
</dbReference>